<proteinExistence type="predicted"/>
<evidence type="ECO:0000313" key="2">
    <source>
        <dbReference type="Proteomes" id="UP001152795"/>
    </source>
</evidence>
<dbReference type="EMBL" id="CACRXK020000589">
    <property type="protein sequence ID" value="CAB3983214.1"/>
    <property type="molecule type" value="Genomic_DNA"/>
</dbReference>
<accession>A0A6S7FTB0</accession>
<name>A0A6S7FTB0_PARCT</name>
<dbReference type="OrthoDB" id="10485251at2759"/>
<dbReference type="Proteomes" id="UP001152795">
    <property type="component" value="Unassembled WGS sequence"/>
</dbReference>
<reference evidence="1" key="1">
    <citation type="submission" date="2020-04" db="EMBL/GenBank/DDBJ databases">
        <authorList>
            <person name="Alioto T."/>
            <person name="Alioto T."/>
            <person name="Gomez Garrido J."/>
        </authorList>
    </citation>
    <scope>NUCLEOTIDE SEQUENCE</scope>
    <source>
        <strain evidence="1">A484AB</strain>
    </source>
</reference>
<sequence length="74" mass="8373">MAVAGSSDENLPTCLNEKNSPEITLNNNFAQKENCKDLLKVCPEREFDKYLLEKKNKKVDVQHKTFKPSACQGT</sequence>
<dbReference type="AlphaFoldDB" id="A0A6S7FTB0"/>
<gene>
    <name evidence="1" type="ORF">PACLA_8A070553</name>
</gene>
<comment type="caution">
    <text evidence="1">The sequence shown here is derived from an EMBL/GenBank/DDBJ whole genome shotgun (WGS) entry which is preliminary data.</text>
</comment>
<protein>
    <submittedName>
        <fullName evidence="1">Uncharacterized protein</fullName>
    </submittedName>
</protein>
<evidence type="ECO:0000313" key="1">
    <source>
        <dbReference type="EMBL" id="CAB3983214.1"/>
    </source>
</evidence>
<keyword evidence="2" id="KW-1185">Reference proteome</keyword>
<organism evidence="1 2">
    <name type="scientific">Paramuricea clavata</name>
    <name type="common">Red gorgonian</name>
    <name type="synonym">Violescent sea-whip</name>
    <dbReference type="NCBI Taxonomy" id="317549"/>
    <lineage>
        <taxon>Eukaryota</taxon>
        <taxon>Metazoa</taxon>
        <taxon>Cnidaria</taxon>
        <taxon>Anthozoa</taxon>
        <taxon>Octocorallia</taxon>
        <taxon>Malacalcyonacea</taxon>
        <taxon>Plexauridae</taxon>
        <taxon>Paramuricea</taxon>
    </lineage>
</organism>